<dbReference type="Proteomes" id="UP001596958">
    <property type="component" value="Unassembled WGS sequence"/>
</dbReference>
<evidence type="ECO:0000313" key="2">
    <source>
        <dbReference type="Proteomes" id="UP001596958"/>
    </source>
</evidence>
<comment type="caution">
    <text evidence="1">The sequence shown here is derived from an EMBL/GenBank/DDBJ whole genome shotgun (WGS) entry which is preliminary data.</text>
</comment>
<organism evidence="1 2">
    <name type="scientific">Mucilaginibacter calamicampi</name>
    <dbReference type="NCBI Taxonomy" id="1302352"/>
    <lineage>
        <taxon>Bacteria</taxon>
        <taxon>Pseudomonadati</taxon>
        <taxon>Bacteroidota</taxon>
        <taxon>Sphingobacteriia</taxon>
        <taxon>Sphingobacteriales</taxon>
        <taxon>Sphingobacteriaceae</taxon>
        <taxon>Mucilaginibacter</taxon>
    </lineage>
</organism>
<protein>
    <submittedName>
        <fullName evidence="1">Uncharacterized protein</fullName>
    </submittedName>
</protein>
<proteinExistence type="predicted"/>
<dbReference type="RefSeq" id="WP_377101274.1">
    <property type="nucleotide sequence ID" value="NZ_JBHTHU010000019.1"/>
</dbReference>
<evidence type="ECO:0000313" key="1">
    <source>
        <dbReference type="EMBL" id="MFD0751271.1"/>
    </source>
</evidence>
<keyword evidence="2" id="KW-1185">Reference proteome</keyword>
<dbReference type="EMBL" id="JBHTHU010000019">
    <property type="protein sequence ID" value="MFD0751271.1"/>
    <property type="molecule type" value="Genomic_DNA"/>
</dbReference>
<gene>
    <name evidence="1" type="ORF">ACFQZS_14065</name>
</gene>
<sequence length="165" mass="19230">MKAPPTNHDILTYNKIVKQTYFQLLKETKALLASIEAEPLRFTLIKEDKHSTAPNTVINELVSPLLYMRLAVYDEGKFGIHYGWELTPTFGEYYHIMNTFVRLVYKLTMANATSVNIEDCIRTDYVINECSAAYEHLEERGLRHHTFHLIPYKAKPIKRKLRKVA</sequence>
<reference evidence="2" key="1">
    <citation type="journal article" date="2019" name="Int. J. Syst. Evol. Microbiol.">
        <title>The Global Catalogue of Microorganisms (GCM) 10K type strain sequencing project: providing services to taxonomists for standard genome sequencing and annotation.</title>
        <authorList>
            <consortium name="The Broad Institute Genomics Platform"/>
            <consortium name="The Broad Institute Genome Sequencing Center for Infectious Disease"/>
            <person name="Wu L."/>
            <person name="Ma J."/>
        </authorList>
    </citation>
    <scope>NUCLEOTIDE SEQUENCE [LARGE SCALE GENOMIC DNA]</scope>
    <source>
        <strain evidence="2">CCUG 63418</strain>
    </source>
</reference>
<name>A0ABW2YXQ2_9SPHI</name>
<accession>A0ABW2YXQ2</accession>